<dbReference type="GO" id="GO:0034497">
    <property type="term" value="P:protein localization to phagophore assembly site"/>
    <property type="evidence" value="ECO:0007669"/>
    <property type="project" value="TreeGrafter"/>
</dbReference>
<keyword evidence="9 10" id="KW-0472">Membrane</keyword>
<feature type="transmembrane region" description="Helical" evidence="10">
    <location>
        <begin position="145"/>
        <end position="167"/>
    </location>
</feature>
<dbReference type="OrthoDB" id="2020634at2759"/>
<dbReference type="GO" id="GO:0034045">
    <property type="term" value="C:phagophore assembly site membrane"/>
    <property type="evidence" value="ECO:0007669"/>
    <property type="project" value="UniProtKB-SubCell"/>
</dbReference>
<evidence type="ECO:0000313" key="12">
    <source>
        <dbReference type="EMBL" id="RUS80666.1"/>
    </source>
</evidence>
<feature type="transmembrane region" description="Helical" evidence="10">
    <location>
        <begin position="305"/>
        <end position="329"/>
    </location>
</feature>
<keyword evidence="6 10" id="KW-1133">Transmembrane helix</keyword>
<evidence type="ECO:0000256" key="1">
    <source>
        <dbReference type="ARBA" id="ARBA00004511"/>
    </source>
</evidence>
<feature type="compositionally biased region" description="Acidic residues" evidence="11">
    <location>
        <begin position="1020"/>
        <end position="1030"/>
    </location>
</feature>
<dbReference type="PANTHER" id="PTHR13038:SF10">
    <property type="entry name" value="AUTOPHAGY-RELATED PROTEIN 9"/>
    <property type="match status" value="1"/>
</dbReference>
<gene>
    <name evidence="12" type="ORF">EGW08_011570</name>
</gene>
<feature type="region of interest" description="Disordered" evidence="11">
    <location>
        <begin position="981"/>
        <end position="1039"/>
    </location>
</feature>
<dbReference type="GO" id="GO:0034727">
    <property type="term" value="P:piecemeal microautophagy of the nucleus"/>
    <property type="evidence" value="ECO:0007669"/>
    <property type="project" value="TreeGrafter"/>
</dbReference>
<keyword evidence="4 10" id="KW-0813">Transport</keyword>
<dbReference type="InterPro" id="IPR007241">
    <property type="entry name" value="Autophagy-rel_prot_9"/>
</dbReference>
<comment type="caution">
    <text evidence="10">Lacks conserved residue(s) required for the propagation of feature annotation.</text>
</comment>
<evidence type="ECO:0000256" key="6">
    <source>
        <dbReference type="ARBA" id="ARBA00022989"/>
    </source>
</evidence>
<keyword evidence="8 10" id="KW-0445">Lipid transport</keyword>
<organism evidence="12 13">
    <name type="scientific">Elysia chlorotica</name>
    <name type="common">Eastern emerald elysia</name>
    <name type="synonym">Sea slug</name>
    <dbReference type="NCBI Taxonomy" id="188477"/>
    <lineage>
        <taxon>Eukaryota</taxon>
        <taxon>Metazoa</taxon>
        <taxon>Spiralia</taxon>
        <taxon>Lophotrochozoa</taxon>
        <taxon>Mollusca</taxon>
        <taxon>Gastropoda</taxon>
        <taxon>Heterobranchia</taxon>
        <taxon>Euthyneura</taxon>
        <taxon>Panpulmonata</taxon>
        <taxon>Sacoglossa</taxon>
        <taxon>Placobranchoidea</taxon>
        <taxon>Plakobranchidae</taxon>
        <taxon>Elysia</taxon>
    </lineage>
</organism>
<protein>
    <recommendedName>
        <fullName evidence="3 10">Autophagy-related protein 9</fullName>
    </recommendedName>
</protein>
<dbReference type="GO" id="GO:0000422">
    <property type="term" value="P:autophagy of mitochondrion"/>
    <property type="evidence" value="ECO:0007669"/>
    <property type="project" value="TreeGrafter"/>
</dbReference>
<evidence type="ECO:0000256" key="10">
    <source>
        <dbReference type="RuleBase" id="RU364027"/>
    </source>
</evidence>
<reference evidence="12 13" key="1">
    <citation type="submission" date="2019-01" db="EMBL/GenBank/DDBJ databases">
        <title>A draft genome assembly of the solar-powered sea slug Elysia chlorotica.</title>
        <authorList>
            <person name="Cai H."/>
            <person name="Li Q."/>
            <person name="Fang X."/>
            <person name="Li J."/>
            <person name="Curtis N.E."/>
            <person name="Altenburger A."/>
            <person name="Shibata T."/>
            <person name="Feng M."/>
            <person name="Maeda T."/>
            <person name="Schwartz J.A."/>
            <person name="Shigenobu S."/>
            <person name="Lundholm N."/>
            <person name="Nishiyama T."/>
            <person name="Yang H."/>
            <person name="Hasebe M."/>
            <person name="Li S."/>
            <person name="Pierce S.K."/>
            <person name="Wang J."/>
        </authorList>
    </citation>
    <scope>NUCLEOTIDE SEQUENCE [LARGE SCALE GENOMIC DNA]</scope>
    <source>
        <strain evidence="12">EC2010</strain>
        <tissue evidence="12">Whole organism of an adult</tissue>
    </source>
</reference>
<comment type="similarity">
    <text evidence="2 10">Belongs to the ATG9 family.</text>
</comment>
<feature type="compositionally biased region" description="Polar residues" evidence="11">
    <location>
        <begin position="875"/>
        <end position="896"/>
    </location>
</feature>
<evidence type="ECO:0000256" key="8">
    <source>
        <dbReference type="ARBA" id="ARBA00023055"/>
    </source>
</evidence>
<dbReference type="EMBL" id="RQTK01000379">
    <property type="protein sequence ID" value="RUS80666.1"/>
    <property type="molecule type" value="Genomic_DNA"/>
</dbReference>
<comment type="subcellular location">
    <subcellularLocation>
        <location evidence="1 10">Preautophagosomal structure membrane</location>
        <topology evidence="1 10">Multi-pass membrane protein</topology>
    </subcellularLocation>
</comment>
<feature type="transmembrane region" description="Helical" evidence="10">
    <location>
        <begin position="85"/>
        <end position="107"/>
    </location>
</feature>
<accession>A0A3S1BCA3</accession>
<keyword evidence="7 10" id="KW-0072">Autophagy</keyword>
<evidence type="ECO:0000313" key="13">
    <source>
        <dbReference type="Proteomes" id="UP000271974"/>
    </source>
</evidence>
<feature type="transmembrane region" description="Helical" evidence="10">
    <location>
        <begin position="387"/>
        <end position="411"/>
    </location>
</feature>
<dbReference type="AlphaFoldDB" id="A0A3S1BCA3"/>
<dbReference type="GO" id="GO:0061709">
    <property type="term" value="P:reticulophagy"/>
    <property type="evidence" value="ECO:0007669"/>
    <property type="project" value="TreeGrafter"/>
</dbReference>
<dbReference type="PANTHER" id="PTHR13038">
    <property type="entry name" value="APG9 AUTOPHAGY 9"/>
    <property type="match status" value="1"/>
</dbReference>
<dbReference type="STRING" id="188477.A0A3S1BCA3"/>
<evidence type="ECO:0000256" key="9">
    <source>
        <dbReference type="ARBA" id="ARBA00023136"/>
    </source>
</evidence>
<feature type="region of interest" description="Disordered" evidence="11">
    <location>
        <begin position="875"/>
        <end position="905"/>
    </location>
</feature>
<comment type="caution">
    <text evidence="12">The sequence shown here is derived from an EMBL/GenBank/DDBJ whole genome shotgun (WGS) entry which is preliminary data.</text>
</comment>
<dbReference type="Proteomes" id="UP000271974">
    <property type="component" value="Unassembled WGS sequence"/>
</dbReference>
<evidence type="ECO:0000256" key="7">
    <source>
        <dbReference type="ARBA" id="ARBA00023006"/>
    </source>
</evidence>
<feature type="region of interest" description="Disordered" evidence="11">
    <location>
        <begin position="1"/>
        <end position="36"/>
    </location>
</feature>
<evidence type="ECO:0000256" key="2">
    <source>
        <dbReference type="ARBA" id="ARBA00006185"/>
    </source>
</evidence>
<dbReference type="Pfam" id="PF04109">
    <property type="entry name" value="ATG9"/>
    <property type="match status" value="1"/>
</dbReference>
<comment type="function">
    <text evidence="10">Phospholipid scramblase involved in autophagy. Cycles between the preautophagosomal structure/phagophore assembly site (PAS) and the cytoplasmic vesicle pool and supplies membrane for the growing autophagosome. Lipid scramblase activity plays a key role in preautophagosomal structure/phagophore assembly by distributing the phospholipids that arrive through ATG2 from the cytoplasmic to the luminal leaflet of the bilayer, thereby driving autophagosomal membrane expansion.</text>
</comment>
<evidence type="ECO:0000256" key="5">
    <source>
        <dbReference type="ARBA" id="ARBA00022692"/>
    </source>
</evidence>
<dbReference type="GO" id="GO:0006869">
    <property type="term" value="P:lipid transport"/>
    <property type="evidence" value="ECO:0007669"/>
    <property type="project" value="UniProtKB-KW"/>
</dbReference>
<name>A0A3S1BCA3_ELYCH</name>
<keyword evidence="13" id="KW-1185">Reference proteome</keyword>
<feature type="compositionally biased region" description="Low complexity" evidence="11">
    <location>
        <begin position="989"/>
        <end position="1015"/>
    </location>
</feature>
<feature type="region of interest" description="Disordered" evidence="11">
    <location>
        <begin position="548"/>
        <end position="570"/>
    </location>
</feature>
<evidence type="ECO:0000256" key="4">
    <source>
        <dbReference type="ARBA" id="ARBA00022448"/>
    </source>
</evidence>
<dbReference type="GO" id="GO:0005776">
    <property type="term" value="C:autophagosome"/>
    <property type="evidence" value="ECO:0007669"/>
    <property type="project" value="TreeGrafter"/>
</dbReference>
<keyword evidence="5 10" id="KW-0812">Transmembrane</keyword>
<proteinExistence type="inferred from homology"/>
<evidence type="ECO:0000256" key="11">
    <source>
        <dbReference type="SAM" id="MobiDB-lite"/>
    </source>
</evidence>
<evidence type="ECO:0000256" key="3">
    <source>
        <dbReference type="ARBA" id="ARBA00018074"/>
    </source>
</evidence>
<sequence length="1039" mass="115889">MASDSEEIEYMALSSAPFRPTARRKENNDSDEDDENEMFVHEEEGLLVHMSHDDNKSQWNHVDDLDKFFTSVYDYHQRHGFQNMVLSEVLQLMQFVFIVLFVTYLSYCVNYPELFDEVPHQNASHKKTLSDIVYPFGECSNRIPFFSWLLLFLCSLFFVGRIIKMAVNFGNYMRTRNFFISALNTETSDLTNMTWHEVQIRLLEVQKEQQICIHKQELTELDIYHRILRFKNYLVAMVNKELLPLKFRLPLIGEHALLTHGMRFNLDILLYWSPWSIFVNSYTMREEYKSHQNKKQLSDQLSTHIGLLAILNLVLSPFIFIYQIIYFFFRYAEFVKRSPSFLGSRQWANYGRLYLRHFNELDHELVARLNRAYLPSTMYMRSFTSPFLIILAKYIAFFAGAPAAVLLVLGILDFNDVTKVEHLFTVASVCGMVATVCSGLIPDENEVFCPERLMMSILAQIHYMPGHWKGKAHTSNVRDEFSMLFQYKVTYILEELLSPIFTPIWLLFCLRPKSAQIVDFFRCFTVEVSGVGDVCSFAQMDIKKHGNHEWTAPSATSDARETKVPKAQQGENGKIELSLMHFTSTNPEWKPPRESSNFVNGVKHEVQKDLPALTSIIADPISLPSLGYVNPIPSFFPMGASLHQSSHHLNLMDRSAAPPQPSSSFHEAVGLGQHVCSGGRLKGGLSSLDYPVVNSSPQSANMVGSPGAGAGVSSLVSNTGSFYSTDFNSLSMVDEGQREMLSGNMSLSVLHLYETQYRRRYHGGGVGGASPAAGGSGLDREGHSYTPLAGMTHPSSASATHGYAGSRVPYSRQYLTDSAGSVKGEHYQFPSLSTPSLAPTTLGYQASPIDSSSTTPIGDAMAGSGLSYPHDTGGTMTAGSLFSNPHQLSGSSSRESNVGGHQAQQHFEFETSGSADAAAALEHRRLVRLSKAPPSLEDTESLSRDFQYGSAVFGATESLHPLAQRFRRNDEFEDEGANVGASLPMLSQSPSSHLPTAPTASASSPTSPIIPGSRSQMPQIEEDMTGEQELDTSNLKLNM</sequence>